<dbReference type="Gene3D" id="1.10.3730.20">
    <property type="match status" value="1"/>
</dbReference>
<keyword evidence="4 6" id="KW-0472">Membrane</keyword>
<dbReference type="HAMAP" id="MF_00010">
    <property type="entry name" value="UPF0060"/>
    <property type="match status" value="1"/>
</dbReference>
<dbReference type="SUPFAM" id="SSF103481">
    <property type="entry name" value="Multidrug resistance efflux transporter EmrE"/>
    <property type="match status" value="1"/>
</dbReference>
<dbReference type="AlphaFoldDB" id="A0A835XSW3"/>
<dbReference type="NCBIfam" id="NF002586">
    <property type="entry name" value="PRK02237.1"/>
    <property type="match status" value="1"/>
</dbReference>
<protein>
    <submittedName>
        <fullName evidence="7">Uncharacterized protein</fullName>
    </submittedName>
</protein>
<keyword evidence="3 6" id="KW-1133">Transmembrane helix</keyword>
<feature type="transmembrane region" description="Helical" evidence="6">
    <location>
        <begin position="59"/>
        <end position="84"/>
    </location>
</feature>
<dbReference type="InterPro" id="IPR003844">
    <property type="entry name" value="UPF0060"/>
</dbReference>
<dbReference type="GO" id="GO:0005886">
    <property type="term" value="C:plasma membrane"/>
    <property type="evidence" value="ECO:0007669"/>
    <property type="project" value="TreeGrafter"/>
</dbReference>
<evidence type="ECO:0000256" key="5">
    <source>
        <dbReference type="SAM" id="MobiDB-lite"/>
    </source>
</evidence>
<evidence type="ECO:0000256" key="1">
    <source>
        <dbReference type="ARBA" id="ARBA00022475"/>
    </source>
</evidence>
<feature type="compositionally biased region" description="Polar residues" evidence="5">
    <location>
        <begin position="1"/>
        <end position="10"/>
    </location>
</feature>
<reference evidence="7" key="1">
    <citation type="journal article" date="2020" name="bioRxiv">
        <title>Comparative genomics of Chlamydomonas.</title>
        <authorList>
            <person name="Craig R.J."/>
            <person name="Hasan A.R."/>
            <person name="Ness R.W."/>
            <person name="Keightley P.D."/>
        </authorList>
    </citation>
    <scope>NUCLEOTIDE SEQUENCE</scope>
    <source>
        <strain evidence="7">CCAP 11/70</strain>
    </source>
</reference>
<dbReference type="Pfam" id="PF02694">
    <property type="entry name" value="UPF0060"/>
    <property type="match status" value="1"/>
</dbReference>
<dbReference type="PANTHER" id="PTHR36116">
    <property type="entry name" value="UPF0060 MEMBRANE PROTEIN YNFA"/>
    <property type="match status" value="1"/>
</dbReference>
<comment type="caution">
    <text evidence="7">The sequence shown here is derived from an EMBL/GenBank/DDBJ whole genome shotgun (WGS) entry which is preliminary data.</text>
</comment>
<sequence>MTNDGVQLSFQDAGDSSPDPSSPAPLLVETPSTPPPAPPPLPATAAAAASGIQWTAGKVFWTLGVFILAGLAEIGGGWLVWQTIRNKKPWYYMVCGAIVLVAYGFIPTLQPEGASFARVYAVYGGVFIVMSYSWGWVVDGDRPDTGDWVGSAIALAGVALAWFWPRG</sequence>
<feature type="transmembrane region" description="Helical" evidence="6">
    <location>
        <begin position="90"/>
        <end position="109"/>
    </location>
</feature>
<evidence type="ECO:0000313" key="7">
    <source>
        <dbReference type="EMBL" id="KAG2488393.1"/>
    </source>
</evidence>
<evidence type="ECO:0000256" key="4">
    <source>
        <dbReference type="ARBA" id="ARBA00023136"/>
    </source>
</evidence>
<feature type="transmembrane region" description="Helical" evidence="6">
    <location>
        <begin position="148"/>
        <end position="165"/>
    </location>
</feature>
<dbReference type="InterPro" id="IPR037185">
    <property type="entry name" value="EmrE-like"/>
</dbReference>
<evidence type="ECO:0000256" key="3">
    <source>
        <dbReference type="ARBA" id="ARBA00022989"/>
    </source>
</evidence>
<dbReference type="OrthoDB" id="65622at2759"/>
<name>A0A835XSW3_9CHLO</name>
<feature type="compositionally biased region" description="Pro residues" evidence="5">
    <location>
        <begin position="32"/>
        <end position="42"/>
    </location>
</feature>
<feature type="transmembrane region" description="Helical" evidence="6">
    <location>
        <begin position="116"/>
        <end position="136"/>
    </location>
</feature>
<evidence type="ECO:0000256" key="6">
    <source>
        <dbReference type="SAM" id="Phobius"/>
    </source>
</evidence>
<accession>A0A835XSW3</accession>
<evidence type="ECO:0000256" key="2">
    <source>
        <dbReference type="ARBA" id="ARBA00022692"/>
    </source>
</evidence>
<gene>
    <name evidence="7" type="ORF">HYH03_013079</name>
</gene>
<proteinExistence type="inferred from homology"/>
<dbReference type="EMBL" id="JAEHOE010000084">
    <property type="protein sequence ID" value="KAG2488393.1"/>
    <property type="molecule type" value="Genomic_DNA"/>
</dbReference>
<organism evidence="7 8">
    <name type="scientific">Edaphochlamys debaryana</name>
    <dbReference type="NCBI Taxonomy" id="47281"/>
    <lineage>
        <taxon>Eukaryota</taxon>
        <taxon>Viridiplantae</taxon>
        <taxon>Chlorophyta</taxon>
        <taxon>core chlorophytes</taxon>
        <taxon>Chlorophyceae</taxon>
        <taxon>CS clade</taxon>
        <taxon>Chlamydomonadales</taxon>
        <taxon>Chlamydomonadales incertae sedis</taxon>
        <taxon>Edaphochlamys</taxon>
    </lineage>
</organism>
<keyword evidence="8" id="KW-1185">Reference proteome</keyword>
<feature type="region of interest" description="Disordered" evidence="5">
    <location>
        <begin position="1"/>
        <end position="42"/>
    </location>
</feature>
<dbReference type="PANTHER" id="PTHR36116:SF1">
    <property type="entry name" value="UPF0060 MEMBRANE PROTEIN YNFA"/>
    <property type="match status" value="1"/>
</dbReference>
<dbReference type="Proteomes" id="UP000612055">
    <property type="component" value="Unassembled WGS sequence"/>
</dbReference>
<keyword evidence="2 6" id="KW-0812">Transmembrane</keyword>
<keyword evidence="1" id="KW-1003">Cell membrane</keyword>
<evidence type="ECO:0000313" key="8">
    <source>
        <dbReference type="Proteomes" id="UP000612055"/>
    </source>
</evidence>